<accession>A0A176VCS6</accession>
<dbReference type="Proteomes" id="UP000077202">
    <property type="component" value="Unassembled WGS sequence"/>
</dbReference>
<sequence length="93" mass="10457">MAGHSGSYKWALNGTPEIQLNSRLSNGMGMHNSSAAGLEFVRRGRVLEGDVIDTNKKLWWESLHWIATPGAILFHQRVGSKHVYIRTYGSKIY</sequence>
<protein>
    <submittedName>
        <fullName evidence="1">Uncharacterized protein</fullName>
    </submittedName>
</protein>
<dbReference type="EMBL" id="LVLJ01004024">
    <property type="protein sequence ID" value="OAE18709.1"/>
    <property type="molecule type" value="Genomic_DNA"/>
</dbReference>
<dbReference type="AlphaFoldDB" id="A0A176VCS6"/>
<reference evidence="1" key="1">
    <citation type="submission" date="2016-03" db="EMBL/GenBank/DDBJ databases">
        <title>Mechanisms controlling the formation of the plant cell surface in tip-growing cells are functionally conserved among land plants.</title>
        <authorList>
            <person name="Honkanen S."/>
            <person name="Jones V.A."/>
            <person name="Morieri G."/>
            <person name="Champion C."/>
            <person name="Hetherington A.J."/>
            <person name="Kelly S."/>
            <person name="Saint-Marcoux D."/>
            <person name="Proust H."/>
            <person name="Prescott H."/>
            <person name="Dolan L."/>
        </authorList>
    </citation>
    <scope>NUCLEOTIDE SEQUENCE [LARGE SCALE GENOMIC DNA]</scope>
    <source>
        <tissue evidence="1">Whole gametophyte</tissue>
    </source>
</reference>
<keyword evidence="2" id="KW-1185">Reference proteome</keyword>
<name>A0A176VCS6_MARPO</name>
<comment type="caution">
    <text evidence="1">The sequence shown here is derived from an EMBL/GenBank/DDBJ whole genome shotgun (WGS) entry which is preliminary data.</text>
</comment>
<gene>
    <name evidence="1" type="ORF">AXG93_4448s1460</name>
</gene>
<evidence type="ECO:0000313" key="2">
    <source>
        <dbReference type="Proteomes" id="UP000077202"/>
    </source>
</evidence>
<organism evidence="1 2">
    <name type="scientific">Marchantia polymorpha subsp. ruderalis</name>
    <dbReference type="NCBI Taxonomy" id="1480154"/>
    <lineage>
        <taxon>Eukaryota</taxon>
        <taxon>Viridiplantae</taxon>
        <taxon>Streptophyta</taxon>
        <taxon>Embryophyta</taxon>
        <taxon>Marchantiophyta</taxon>
        <taxon>Marchantiopsida</taxon>
        <taxon>Marchantiidae</taxon>
        <taxon>Marchantiales</taxon>
        <taxon>Marchantiaceae</taxon>
        <taxon>Marchantia</taxon>
    </lineage>
</organism>
<evidence type="ECO:0000313" key="1">
    <source>
        <dbReference type="EMBL" id="OAE18709.1"/>
    </source>
</evidence>
<proteinExistence type="predicted"/>